<dbReference type="PANTHER" id="PTHR39189">
    <property type="entry name" value="UPF0173 METAL-DEPENDENT HYDROLASE YTKL"/>
    <property type="match status" value="1"/>
</dbReference>
<evidence type="ECO:0000256" key="1">
    <source>
        <dbReference type="SAM" id="SignalP"/>
    </source>
</evidence>
<dbReference type="Proteomes" id="UP000263993">
    <property type="component" value="Unassembled WGS sequence"/>
</dbReference>
<dbReference type="InterPro" id="IPR036866">
    <property type="entry name" value="RibonucZ/Hydroxyglut_hydro"/>
</dbReference>
<accession>A0A371B8K2</accession>
<gene>
    <name evidence="2" type="ORF">DXH78_04610</name>
</gene>
<keyword evidence="1" id="KW-0732">Signal</keyword>
<dbReference type="EMBL" id="QRGO01000001">
    <property type="protein sequence ID" value="RDV03929.1"/>
    <property type="molecule type" value="Genomic_DNA"/>
</dbReference>
<dbReference type="Gene3D" id="3.60.15.10">
    <property type="entry name" value="Ribonuclease Z/Hydroxyacylglutathione hydrolase-like"/>
    <property type="match status" value="1"/>
</dbReference>
<organism evidence="2 3">
    <name type="scientific">Undibacter mobilis</name>
    <dbReference type="NCBI Taxonomy" id="2292256"/>
    <lineage>
        <taxon>Bacteria</taxon>
        <taxon>Pseudomonadati</taxon>
        <taxon>Pseudomonadota</taxon>
        <taxon>Alphaproteobacteria</taxon>
        <taxon>Hyphomicrobiales</taxon>
        <taxon>Nitrobacteraceae</taxon>
        <taxon>Undibacter</taxon>
    </lineage>
</organism>
<dbReference type="AlphaFoldDB" id="A0A371B8K2"/>
<keyword evidence="3" id="KW-1185">Reference proteome</keyword>
<comment type="caution">
    <text evidence="2">The sequence shown here is derived from an EMBL/GenBank/DDBJ whole genome shotgun (WGS) entry which is preliminary data.</text>
</comment>
<dbReference type="Pfam" id="PF13483">
    <property type="entry name" value="Lactamase_B_3"/>
    <property type="match status" value="1"/>
</dbReference>
<dbReference type="PANTHER" id="PTHR39189:SF1">
    <property type="entry name" value="UPF0173 METAL-DEPENDENT HYDROLASE YTKL"/>
    <property type="match status" value="1"/>
</dbReference>
<protein>
    <recommendedName>
        <fullName evidence="4">L-ascorbate metabolism protein UlaG, beta-lactamase superfamily</fullName>
    </recommendedName>
</protein>
<evidence type="ECO:0008006" key="4">
    <source>
        <dbReference type="Google" id="ProtNLM"/>
    </source>
</evidence>
<feature type="signal peptide" evidence="1">
    <location>
        <begin position="1"/>
        <end position="25"/>
    </location>
</feature>
<proteinExistence type="predicted"/>
<evidence type="ECO:0000313" key="2">
    <source>
        <dbReference type="EMBL" id="RDV03929.1"/>
    </source>
</evidence>
<sequence length="287" mass="31807">MGSTTLRIALLAAGLAAGFSGQALAQGASPAQPAKPEMRENCPGLVASRSPVFRRASFDPALLQLAALAADQVRITFVGHATFLLESPQLVRIATDYNDYIRPNVLPDIITMNHAHSTHYTDRPDPRIPHVLRGWAGQERPARIDMTFKDVRVRNVPTNIRTWGGGETERHGNSIFIFEIANLCIAHLGHLHHTLTQAQLDEMGRVDVVMVPVDGSYTLDLDGMIEVLHALKAPLLIPMHYFSGHSLDRFLTRMRQEWEIEVLEIPSTVISKTTLPIKPKILVMPGR</sequence>
<reference evidence="3" key="1">
    <citation type="submission" date="2018-08" db="EMBL/GenBank/DDBJ databases">
        <authorList>
            <person name="Kim S.-J."/>
            <person name="Jung G.-Y."/>
        </authorList>
    </citation>
    <scope>NUCLEOTIDE SEQUENCE [LARGE SCALE GENOMIC DNA]</scope>
    <source>
        <strain evidence="3">GY_H</strain>
    </source>
</reference>
<dbReference type="SUPFAM" id="SSF56281">
    <property type="entry name" value="Metallo-hydrolase/oxidoreductase"/>
    <property type="match status" value="1"/>
</dbReference>
<name>A0A371B8K2_9BRAD</name>
<feature type="chain" id="PRO_5016654077" description="L-ascorbate metabolism protein UlaG, beta-lactamase superfamily" evidence="1">
    <location>
        <begin position="26"/>
        <end position="287"/>
    </location>
</feature>
<evidence type="ECO:0000313" key="3">
    <source>
        <dbReference type="Proteomes" id="UP000263993"/>
    </source>
</evidence>
<dbReference type="RefSeq" id="WP_115515955.1">
    <property type="nucleotide sequence ID" value="NZ_QRGO01000001.1"/>
</dbReference>
<dbReference type="OrthoDB" id="7343000at2"/>